<evidence type="ECO:0000256" key="1">
    <source>
        <dbReference type="ARBA" id="ARBA00001946"/>
    </source>
</evidence>
<comment type="function">
    <text evidence="17">Interacts with EME1 to form a DNA structure-specific endonuclease with substrate preference for branched DNA structures with a 5'-end at the branch nick. Typical substrates include 3'-flap structures, D-loops, replication forks and nicked Holliday junctions. May be required in mitosis for the processing of stalled or collapsed replication fork intermediates. May be required in meiosis for the repair of meiosis-specific double strand breaks subsequent to single-end invasion (SEI).</text>
</comment>
<dbReference type="SUPFAM" id="SSF52980">
    <property type="entry name" value="Restriction endonuclease-like"/>
    <property type="match status" value="1"/>
</dbReference>
<keyword evidence="10" id="KW-0131">Cell cycle</keyword>
<dbReference type="PANTHER" id="PTHR13451">
    <property type="entry name" value="CLASS II CROSSOVER JUNCTION ENDONUCLEASE MUS81"/>
    <property type="match status" value="1"/>
</dbReference>
<evidence type="ECO:0000256" key="15">
    <source>
        <dbReference type="ARBA" id="ARBA00023242"/>
    </source>
</evidence>
<evidence type="ECO:0000256" key="7">
    <source>
        <dbReference type="ARBA" id="ARBA00022723"/>
    </source>
</evidence>
<keyword evidence="5" id="KW-0132">Cell division</keyword>
<comment type="similarity">
    <text evidence="3 17">Belongs to the XPF family.</text>
</comment>
<dbReference type="InterPro" id="IPR011335">
    <property type="entry name" value="Restrct_endonuc-II-like"/>
</dbReference>
<dbReference type="GO" id="GO:0048476">
    <property type="term" value="C:Holliday junction resolvase complex"/>
    <property type="evidence" value="ECO:0007669"/>
    <property type="project" value="UniProtKB-UniRule"/>
</dbReference>
<keyword evidence="10" id="KW-0498">Mitosis</keyword>
<evidence type="ECO:0000259" key="19">
    <source>
        <dbReference type="SMART" id="SM00891"/>
    </source>
</evidence>
<comment type="subcellular location">
    <subcellularLocation>
        <location evidence="2 17">Nucleus</location>
    </subcellularLocation>
</comment>
<evidence type="ECO:0000256" key="3">
    <source>
        <dbReference type="ARBA" id="ARBA00010015"/>
    </source>
</evidence>
<dbReference type="GO" id="GO:0006308">
    <property type="term" value="P:DNA catabolic process"/>
    <property type="evidence" value="ECO:0007669"/>
    <property type="project" value="UniProtKB-UniRule"/>
</dbReference>
<dbReference type="SMART" id="SM00278">
    <property type="entry name" value="HhH1"/>
    <property type="match status" value="2"/>
</dbReference>
<sequence length="676" mass="75880">MERPRAVVCRVNEELATFMWTKRQEMASQSKGISENLDSTLWKAYSNVCNCKTPIKTLKDLSEVNGVGKWMLRLLKEFFETELVDSDPEEEMPTKGKKKGTQRYMPRKNSVAYALLITLYRGITSGSEYMRKQELIDAAEASGLSRVPIVPEKAKGKAGHFGSSTRDWYTGWNCMKTLITKGLVAKSSNPAKYMLTQEGQEVARECLSRSGLVDPVESVAVIERESDMVGQSESDLEGHVNLPAKVALPPVDCNKFQKSNDVPPAFLERFLKMGYSAEQILRAVVEVSKSHQNKDISSLWPAVLCCLRENQIYGLNSRSQTTLRQEHHATPTTCQITDDQEDVIPVDSSRINSVSDRTLDMQQSSSFADSAQGSVVLRACSSTSIIYPLPNWSANGLGTGIAVFAIPPFRFGEKFDDIYEVVLILDDREQFAKQGSRSRRIIENISGQFSIHIEVRRLPVGDAIWIARNKESGSEYVLDFIVERKRIDDLSQSIKDNRYKDQKLKLLRCGLKKLIYLVEGDANSSEAAERIKTACFTTEILEGFDVQRTSGLADTLRKYGYLTHAITQYYKSKFAQDKFEGAGVCPTFNEFIRKCQDLDKMTISDVFGIQLMQVPHVTEQVAAAVLDLYPTLLSLARAYSLLEEDIGAQEDMLRKQTNNVVSALASKNIFQLVWGN</sequence>
<dbReference type="InterPro" id="IPR003583">
    <property type="entry name" value="Hlx-hairpin-Hlx_DNA-bd_motif"/>
</dbReference>
<proteinExistence type="inferred from homology"/>
<dbReference type="Pfam" id="PF21136">
    <property type="entry name" value="WHD_MUS81"/>
    <property type="match status" value="1"/>
</dbReference>
<keyword evidence="8 17" id="KW-0255">Endonuclease</keyword>
<accession>A0AAN8V8K2</accession>
<feature type="domain" description="ERCC4" evidence="19">
    <location>
        <begin position="422"/>
        <end position="522"/>
    </location>
</feature>
<evidence type="ECO:0000313" key="20">
    <source>
        <dbReference type="EMBL" id="KAK6928839.1"/>
    </source>
</evidence>
<evidence type="ECO:0000313" key="21">
    <source>
        <dbReference type="Proteomes" id="UP001370490"/>
    </source>
</evidence>
<dbReference type="InterPro" id="IPR036388">
    <property type="entry name" value="WH-like_DNA-bd_sf"/>
</dbReference>
<dbReference type="AlphaFoldDB" id="A0AAN8V8K2"/>
<reference evidence="20 21" key="1">
    <citation type="submission" date="2023-12" db="EMBL/GenBank/DDBJ databases">
        <title>A high-quality genome assembly for Dillenia turbinata (Dilleniales).</title>
        <authorList>
            <person name="Chanderbali A."/>
        </authorList>
    </citation>
    <scope>NUCLEOTIDE SEQUENCE [LARGE SCALE GENOMIC DNA]</scope>
    <source>
        <strain evidence="20">LSX21</strain>
        <tissue evidence="20">Leaf</tissue>
    </source>
</reference>
<comment type="subunit">
    <text evidence="17">Interacts with EME1.</text>
</comment>
<dbReference type="GO" id="GO:0051301">
    <property type="term" value="P:cell division"/>
    <property type="evidence" value="ECO:0007669"/>
    <property type="project" value="UniProtKB-KW"/>
</dbReference>
<dbReference type="InterPro" id="IPR042530">
    <property type="entry name" value="EME1/EME2_C"/>
</dbReference>
<organism evidence="20 21">
    <name type="scientific">Dillenia turbinata</name>
    <dbReference type="NCBI Taxonomy" id="194707"/>
    <lineage>
        <taxon>Eukaryota</taxon>
        <taxon>Viridiplantae</taxon>
        <taxon>Streptophyta</taxon>
        <taxon>Embryophyta</taxon>
        <taxon>Tracheophyta</taxon>
        <taxon>Spermatophyta</taxon>
        <taxon>Magnoliopsida</taxon>
        <taxon>eudicotyledons</taxon>
        <taxon>Gunneridae</taxon>
        <taxon>Pentapetalae</taxon>
        <taxon>Dilleniales</taxon>
        <taxon>Dilleniaceae</taxon>
        <taxon>Dillenia</taxon>
    </lineage>
</organism>
<evidence type="ECO:0000256" key="13">
    <source>
        <dbReference type="ARBA" id="ARBA00023172"/>
    </source>
</evidence>
<dbReference type="CDD" id="cd20074">
    <property type="entry name" value="XPF_nuclease_Mus81"/>
    <property type="match status" value="1"/>
</dbReference>
<evidence type="ECO:0000259" key="18">
    <source>
        <dbReference type="SMART" id="SM00278"/>
    </source>
</evidence>
<protein>
    <recommendedName>
        <fullName evidence="4 17">Crossover junction endonuclease MUS81</fullName>
        <ecNumber evidence="17">3.1.22.-</ecNumber>
    </recommendedName>
</protein>
<evidence type="ECO:0000256" key="17">
    <source>
        <dbReference type="RuleBase" id="RU369042"/>
    </source>
</evidence>
<dbReference type="EMBL" id="JBAMMX010000013">
    <property type="protein sequence ID" value="KAK6928839.1"/>
    <property type="molecule type" value="Genomic_DNA"/>
</dbReference>
<feature type="domain" description="Helix-hairpin-helix DNA-binding motif class 1" evidence="18">
    <location>
        <begin position="59"/>
        <end position="78"/>
    </location>
</feature>
<keyword evidence="6 17" id="KW-0540">Nuclease</keyword>
<dbReference type="Gene3D" id="1.10.10.10">
    <property type="entry name" value="Winged helix-like DNA-binding domain superfamily/Winged helix DNA-binding domain"/>
    <property type="match status" value="1"/>
</dbReference>
<feature type="domain" description="Helix-hairpin-helix DNA-binding motif class 1" evidence="18">
    <location>
        <begin position="609"/>
        <end position="628"/>
    </location>
</feature>
<dbReference type="FunFam" id="3.40.50.10130:FF:000005">
    <property type="entry name" value="crossover junction endonuclease MUS81 isoform X1"/>
    <property type="match status" value="1"/>
</dbReference>
<dbReference type="InterPro" id="IPR033309">
    <property type="entry name" value="Mus81"/>
</dbReference>
<dbReference type="GO" id="GO:0000712">
    <property type="term" value="P:resolution of meiotic recombination intermediates"/>
    <property type="evidence" value="ECO:0007669"/>
    <property type="project" value="TreeGrafter"/>
</dbReference>
<keyword evidence="15 17" id="KW-0539">Nucleus</keyword>
<dbReference type="SMART" id="SM00891">
    <property type="entry name" value="ERCC4"/>
    <property type="match status" value="1"/>
</dbReference>
<keyword evidence="14 17" id="KW-0234">DNA repair</keyword>
<evidence type="ECO:0000256" key="8">
    <source>
        <dbReference type="ARBA" id="ARBA00022759"/>
    </source>
</evidence>
<dbReference type="PANTHER" id="PTHR13451:SF0">
    <property type="entry name" value="CROSSOVER JUNCTION ENDONUCLEASE MUS81"/>
    <property type="match status" value="1"/>
</dbReference>
<dbReference type="Pfam" id="PF02732">
    <property type="entry name" value="ERCC4"/>
    <property type="match status" value="1"/>
</dbReference>
<evidence type="ECO:0000256" key="6">
    <source>
        <dbReference type="ARBA" id="ARBA00022722"/>
    </source>
</evidence>
<evidence type="ECO:0000256" key="10">
    <source>
        <dbReference type="ARBA" id="ARBA00022776"/>
    </source>
</evidence>
<comment type="caution">
    <text evidence="20">The sequence shown here is derived from an EMBL/GenBank/DDBJ whole genome shotgun (WGS) entry which is preliminary data.</text>
</comment>
<dbReference type="GO" id="GO:0048257">
    <property type="term" value="F:3'-flap endonuclease activity"/>
    <property type="evidence" value="ECO:0007669"/>
    <property type="project" value="TreeGrafter"/>
</dbReference>
<keyword evidence="12 17" id="KW-0460">Magnesium</keyword>
<dbReference type="CDD" id="cd21036">
    <property type="entry name" value="WH_MUS81"/>
    <property type="match status" value="1"/>
</dbReference>
<keyword evidence="13 17" id="KW-0233">DNA recombination</keyword>
<dbReference type="InterPro" id="IPR006166">
    <property type="entry name" value="ERCC4_domain"/>
</dbReference>
<dbReference type="GO" id="GO:0031573">
    <property type="term" value="P:mitotic intra-S DNA damage checkpoint signaling"/>
    <property type="evidence" value="ECO:0007669"/>
    <property type="project" value="TreeGrafter"/>
</dbReference>
<dbReference type="FunFam" id="1.10.10.10:FF:000307">
    <property type="entry name" value="Crossover junction endonuclease MUS81"/>
    <property type="match status" value="1"/>
</dbReference>
<evidence type="ECO:0000256" key="12">
    <source>
        <dbReference type="ARBA" id="ARBA00022842"/>
    </source>
</evidence>
<keyword evidence="9 17" id="KW-0227">DNA damage</keyword>
<evidence type="ECO:0000256" key="14">
    <source>
        <dbReference type="ARBA" id="ARBA00023204"/>
    </source>
</evidence>
<dbReference type="Gene3D" id="1.10.150.670">
    <property type="entry name" value="Crossover junction endonuclease EME1, DNA-binding domain"/>
    <property type="match status" value="1"/>
</dbReference>
<keyword evidence="7 17" id="KW-0479">Metal-binding</keyword>
<gene>
    <name evidence="20" type="ORF">RJ641_005044</name>
</gene>
<evidence type="ECO:0000256" key="2">
    <source>
        <dbReference type="ARBA" id="ARBA00004123"/>
    </source>
</evidence>
<evidence type="ECO:0000256" key="16">
    <source>
        <dbReference type="ARBA" id="ARBA00023254"/>
    </source>
</evidence>
<keyword evidence="21" id="KW-1185">Reference proteome</keyword>
<dbReference type="Proteomes" id="UP001370490">
    <property type="component" value="Unassembled WGS sequence"/>
</dbReference>
<dbReference type="InterPro" id="IPR047416">
    <property type="entry name" value="XPF_nuclease_Mus81"/>
</dbReference>
<evidence type="ECO:0000256" key="11">
    <source>
        <dbReference type="ARBA" id="ARBA00022801"/>
    </source>
</evidence>
<name>A0AAN8V8K2_9MAGN</name>
<dbReference type="GO" id="GO:0046872">
    <property type="term" value="F:metal ion binding"/>
    <property type="evidence" value="ECO:0007669"/>
    <property type="project" value="UniProtKB-UniRule"/>
</dbReference>
<comment type="cofactor">
    <cofactor evidence="1 17">
        <name>Mg(2+)</name>
        <dbReference type="ChEBI" id="CHEBI:18420"/>
    </cofactor>
</comment>
<evidence type="ECO:0000256" key="9">
    <source>
        <dbReference type="ARBA" id="ARBA00022763"/>
    </source>
</evidence>
<dbReference type="InterPro" id="IPR047417">
    <property type="entry name" value="WHD_MUS81"/>
</dbReference>
<evidence type="ECO:0000256" key="4">
    <source>
        <dbReference type="ARBA" id="ARBA00017114"/>
    </source>
</evidence>
<dbReference type="GO" id="GO:0000727">
    <property type="term" value="P:double-strand break repair via break-induced replication"/>
    <property type="evidence" value="ECO:0007669"/>
    <property type="project" value="UniProtKB-UniRule"/>
</dbReference>
<keyword evidence="16" id="KW-0469">Meiosis</keyword>
<evidence type="ECO:0000256" key="5">
    <source>
        <dbReference type="ARBA" id="ARBA00022618"/>
    </source>
</evidence>
<dbReference type="GO" id="GO:0008821">
    <property type="term" value="F:crossover junction DNA endonuclease activity"/>
    <property type="evidence" value="ECO:0007669"/>
    <property type="project" value="UniProtKB-UniRule"/>
</dbReference>
<dbReference type="EC" id="3.1.22.-" evidence="17"/>
<dbReference type="GO" id="GO:0003677">
    <property type="term" value="F:DNA binding"/>
    <property type="evidence" value="ECO:0007669"/>
    <property type="project" value="UniProtKB-UniRule"/>
</dbReference>
<dbReference type="GO" id="GO:0005634">
    <property type="term" value="C:nucleus"/>
    <property type="evidence" value="ECO:0007669"/>
    <property type="project" value="UniProtKB-SubCell"/>
</dbReference>
<keyword evidence="11 17" id="KW-0378">Hydrolase</keyword>
<dbReference type="Gene3D" id="3.40.50.10130">
    <property type="match status" value="1"/>
</dbReference>